<feature type="region of interest" description="Disordered" evidence="2">
    <location>
        <begin position="19"/>
        <end position="50"/>
    </location>
</feature>
<keyword evidence="3" id="KW-0472">Membrane</keyword>
<evidence type="ECO:0000259" key="5">
    <source>
        <dbReference type="Pfam" id="PF13399"/>
    </source>
</evidence>
<dbReference type="Pfam" id="PF13399">
    <property type="entry name" value="LytR_C"/>
    <property type="match status" value="1"/>
</dbReference>
<accession>A0A1G2BZ06</accession>
<comment type="similarity">
    <text evidence="1">Belongs to the LytR/CpsA/Psr (LCP) family.</text>
</comment>
<keyword evidence="3" id="KW-1133">Transmembrane helix</keyword>
<dbReference type="Gene3D" id="3.30.70.2390">
    <property type="match status" value="1"/>
</dbReference>
<dbReference type="Gene3D" id="3.40.630.190">
    <property type="entry name" value="LCP protein"/>
    <property type="match status" value="1"/>
</dbReference>
<dbReference type="PANTHER" id="PTHR33392">
    <property type="entry name" value="POLYISOPRENYL-TEICHOIC ACID--PEPTIDOGLYCAN TEICHOIC ACID TRANSFERASE TAGU"/>
    <property type="match status" value="1"/>
</dbReference>
<evidence type="ECO:0000256" key="3">
    <source>
        <dbReference type="SAM" id="Phobius"/>
    </source>
</evidence>
<evidence type="ECO:0008006" key="8">
    <source>
        <dbReference type="Google" id="ProtNLM"/>
    </source>
</evidence>
<evidence type="ECO:0000259" key="4">
    <source>
        <dbReference type="Pfam" id="PF03816"/>
    </source>
</evidence>
<gene>
    <name evidence="6" type="ORF">A2406_01515</name>
</gene>
<proteinExistence type="inferred from homology"/>
<comment type="caution">
    <text evidence="6">The sequence shown here is derived from an EMBL/GenBank/DDBJ whole genome shotgun (WGS) entry which is preliminary data.</text>
</comment>
<feature type="domain" description="Cell envelope-related transcriptional attenuator" evidence="4">
    <location>
        <begin position="132"/>
        <end position="290"/>
    </location>
</feature>
<evidence type="ECO:0000313" key="6">
    <source>
        <dbReference type="EMBL" id="OGY94141.1"/>
    </source>
</evidence>
<dbReference type="AlphaFoldDB" id="A0A1G2BZ06"/>
<evidence type="ECO:0000256" key="2">
    <source>
        <dbReference type="SAM" id="MobiDB-lite"/>
    </source>
</evidence>
<protein>
    <recommendedName>
        <fullName evidence="8">Cell envelope-related transcriptional attenuator domain-containing protein</fullName>
    </recommendedName>
</protein>
<dbReference type="NCBIfam" id="TIGR00350">
    <property type="entry name" value="lytR_cpsA_psr"/>
    <property type="match status" value="1"/>
</dbReference>
<feature type="transmembrane region" description="Helical" evidence="3">
    <location>
        <begin position="57"/>
        <end position="75"/>
    </location>
</feature>
<dbReference type="PANTHER" id="PTHR33392:SF6">
    <property type="entry name" value="POLYISOPRENYL-TEICHOIC ACID--PEPTIDOGLYCAN TEICHOIC ACID TRANSFERASE TAGU"/>
    <property type="match status" value="1"/>
</dbReference>
<feature type="domain" description="LytR/CpsA/Psr regulator C-terminal" evidence="5">
    <location>
        <begin position="390"/>
        <end position="455"/>
    </location>
</feature>
<evidence type="ECO:0000256" key="1">
    <source>
        <dbReference type="ARBA" id="ARBA00006068"/>
    </source>
</evidence>
<feature type="compositionally biased region" description="Basic and acidic residues" evidence="2">
    <location>
        <begin position="35"/>
        <end position="49"/>
    </location>
</feature>
<organism evidence="6 7">
    <name type="scientific">Candidatus Komeilibacteria bacterium RIFOXYC1_FULL_37_11</name>
    <dbReference type="NCBI Taxonomy" id="1798555"/>
    <lineage>
        <taxon>Bacteria</taxon>
        <taxon>Candidatus Komeiliibacteriota</taxon>
    </lineage>
</organism>
<dbReference type="EMBL" id="MHKQ01000011">
    <property type="protein sequence ID" value="OGY94141.1"/>
    <property type="molecule type" value="Genomic_DNA"/>
</dbReference>
<evidence type="ECO:0000313" key="7">
    <source>
        <dbReference type="Proteomes" id="UP000177626"/>
    </source>
</evidence>
<name>A0A1G2BZ06_9BACT</name>
<dbReference type="InterPro" id="IPR050922">
    <property type="entry name" value="LytR/CpsA/Psr_CW_biosynth"/>
</dbReference>
<feature type="compositionally biased region" description="Polar residues" evidence="2">
    <location>
        <begin position="24"/>
        <end position="33"/>
    </location>
</feature>
<sequence length="525" mass="58425">MDFKKRKINLLDENLRNDVYKQPTVKNENNGADNNYEKHPEDGNKDYTSPRRGKKKLPLFFIILIIISFLVANSLSADNNGFLSGVKNSYLVRQITHILSSKEKYLDGEKEDRINFVLLGMGGAGHDGPYLTDTIMIASFRPSTKEAAIFSLPRDMIVPIDGYNYRKINAVYTIGEQNGVGGGNLMKKVISDTFDIPIHYFAAVDFNGFIEMIDAIDGVKVNVEKSFTDHQFPTYDDKWQVVSFEAGEQTMDGLTALRYARSRHGNNGEGSDFARIKRQQKIMVAAKEKLTSFNTLINPAKITSLFSLFTKYTSTDVEPWEAVKLVHLAKELNTQAIVTQSIDDRPGGYLKSGITQDGAYILQPVGGSYDPINALVKNVFQLQAAGQEQAKIIIQNGTAVPGLALNAVNYLSQIGYNVLRYGNATNQDKISTVIYDYTEQNPKTKESLENIFNTETKKDIPLDYIASVVANHWGIKDANGELENLDFLIVLGQDQIIDENIEIIPTIDPSLLATSTASSSEQLTE</sequence>
<dbReference type="Proteomes" id="UP000177626">
    <property type="component" value="Unassembled WGS sequence"/>
</dbReference>
<reference evidence="6 7" key="1">
    <citation type="journal article" date="2016" name="Nat. Commun.">
        <title>Thousands of microbial genomes shed light on interconnected biogeochemical processes in an aquifer system.</title>
        <authorList>
            <person name="Anantharaman K."/>
            <person name="Brown C.T."/>
            <person name="Hug L.A."/>
            <person name="Sharon I."/>
            <person name="Castelle C.J."/>
            <person name="Probst A.J."/>
            <person name="Thomas B.C."/>
            <person name="Singh A."/>
            <person name="Wilkins M.J."/>
            <person name="Karaoz U."/>
            <person name="Brodie E.L."/>
            <person name="Williams K.H."/>
            <person name="Hubbard S.S."/>
            <person name="Banfield J.F."/>
        </authorList>
    </citation>
    <scope>NUCLEOTIDE SEQUENCE [LARGE SCALE GENOMIC DNA]</scope>
</reference>
<dbReference type="Pfam" id="PF03816">
    <property type="entry name" value="LytR_cpsA_psr"/>
    <property type="match status" value="1"/>
</dbReference>
<keyword evidence="3" id="KW-0812">Transmembrane</keyword>
<dbReference type="InterPro" id="IPR004474">
    <property type="entry name" value="LytR_CpsA_psr"/>
</dbReference>
<dbReference type="InterPro" id="IPR027381">
    <property type="entry name" value="LytR/CpsA/Psr_C"/>
</dbReference>